<dbReference type="EMBL" id="SRSO01000008">
    <property type="protein sequence ID" value="TGV03209.1"/>
    <property type="molecule type" value="Genomic_DNA"/>
</dbReference>
<evidence type="ECO:0008006" key="3">
    <source>
        <dbReference type="Google" id="ProtNLM"/>
    </source>
</evidence>
<dbReference type="Proteomes" id="UP000307602">
    <property type="component" value="Unassembled WGS sequence"/>
</dbReference>
<dbReference type="AlphaFoldDB" id="A0A4S1DYL2"/>
<evidence type="ECO:0000313" key="2">
    <source>
        <dbReference type="Proteomes" id="UP000307602"/>
    </source>
</evidence>
<reference evidence="1 2" key="1">
    <citation type="submission" date="2019-04" db="EMBL/GenBank/DDBJ databases">
        <authorList>
            <person name="Liu A."/>
        </authorList>
    </citation>
    <scope>NUCLEOTIDE SEQUENCE [LARGE SCALE GENOMIC DNA]</scope>
    <source>
        <strain evidence="1 2">RZ03</strain>
    </source>
</reference>
<dbReference type="SUPFAM" id="SSF49464">
    <property type="entry name" value="Carboxypeptidase regulatory domain-like"/>
    <property type="match status" value="1"/>
</dbReference>
<dbReference type="OrthoDB" id="1436952at2"/>
<keyword evidence="2" id="KW-1185">Reference proteome</keyword>
<dbReference type="Pfam" id="PF13715">
    <property type="entry name" value="CarbopepD_reg_2"/>
    <property type="match status" value="1"/>
</dbReference>
<dbReference type="InterPro" id="IPR008969">
    <property type="entry name" value="CarboxyPept-like_regulatory"/>
</dbReference>
<evidence type="ECO:0000313" key="1">
    <source>
        <dbReference type="EMBL" id="TGV03209.1"/>
    </source>
</evidence>
<organism evidence="1 2">
    <name type="scientific">Flavivirga rizhaonensis</name>
    <dbReference type="NCBI Taxonomy" id="2559571"/>
    <lineage>
        <taxon>Bacteria</taxon>
        <taxon>Pseudomonadati</taxon>
        <taxon>Bacteroidota</taxon>
        <taxon>Flavobacteriia</taxon>
        <taxon>Flavobacteriales</taxon>
        <taxon>Flavobacteriaceae</taxon>
        <taxon>Flavivirga</taxon>
    </lineage>
</organism>
<proteinExistence type="predicted"/>
<protein>
    <recommendedName>
        <fullName evidence="3">Carboxypeptidase-like regulatory domain-containing protein</fullName>
    </recommendedName>
</protein>
<accession>A0A4S1DYL2</accession>
<dbReference type="RefSeq" id="WP_135876626.1">
    <property type="nucleotide sequence ID" value="NZ_SRSO01000008.1"/>
</dbReference>
<gene>
    <name evidence="1" type="ORF">EM932_07815</name>
</gene>
<name>A0A4S1DYL2_9FLAO</name>
<comment type="caution">
    <text evidence="1">The sequence shown here is derived from an EMBL/GenBank/DDBJ whole genome shotgun (WGS) entry which is preliminary data.</text>
</comment>
<sequence length="269" mass="30839">MKKAIFFFALLSTMHITSQNAKRVKVSGKIIVESSDISGITIYNVSSNKGVITDENGEFNLHVALDDLIEVSALQYQNLSFKVNEAIIKSKRMKLFLIEEIYELEEIVVSSNTLSGNLNTDIQNTNFFQPKLDALYFGIKNKDDFDFRDDYKSKSKNIANTEHLAMVNGLNIVNVVDQLLLPLFRSEVTDKKESGIPDVPVESIKYYFGSEFLVDNFNIPSHRVEEFIRFVERKGFDFSLLNYGKEMEFLELLNQKSIEFLGLNKKKSR</sequence>